<name>A0A401TMK6_CHIPU</name>
<comment type="caution">
    <text evidence="1">The sequence shown here is derived from an EMBL/GenBank/DDBJ whole genome shotgun (WGS) entry which is preliminary data.</text>
</comment>
<proteinExistence type="predicted"/>
<reference evidence="1 2" key="1">
    <citation type="journal article" date="2018" name="Nat. Ecol. Evol.">
        <title>Shark genomes provide insights into elasmobranch evolution and the origin of vertebrates.</title>
        <authorList>
            <person name="Hara Y"/>
            <person name="Yamaguchi K"/>
            <person name="Onimaru K"/>
            <person name="Kadota M"/>
            <person name="Koyanagi M"/>
            <person name="Keeley SD"/>
            <person name="Tatsumi K"/>
            <person name="Tanaka K"/>
            <person name="Motone F"/>
            <person name="Kageyama Y"/>
            <person name="Nozu R"/>
            <person name="Adachi N"/>
            <person name="Nishimura O"/>
            <person name="Nakagawa R"/>
            <person name="Tanegashima C"/>
            <person name="Kiyatake I"/>
            <person name="Matsumoto R"/>
            <person name="Murakumo K"/>
            <person name="Nishida K"/>
            <person name="Terakita A"/>
            <person name="Kuratani S"/>
            <person name="Sato K"/>
            <person name="Hyodo S Kuraku.S."/>
        </authorList>
    </citation>
    <scope>NUCLEOTIDE SEQUENCE [LARGE SCALE GENOMIC DNA]</scope>
</reference>
<sequence length="343" mass="39057">EPAHRVVEARRAVGGDVADQRDDLVIGPLDRRDALDRRAYRPAGAERDDDRRFRAQRHLQQIGAALGNSGIRQRRRWISRHDVAMHQIEPRLQTGGELHAGRNGVFETKRDQPLRQAERHKALRRSPRHLQHFCNFILGVPGDEVQPAGARRIVEAGLFVVGRNHRAVSAFHPEISHRGEDSIRSRLSQQSTAVRQAVVGAADKSPHFHARGLRGRHPADAVLDHQRAARVGCHRACRMQEQIRRRLALLDHLRGVEPLPEARRKAGQLQREFDPLEIARRSNAIWQPQLRKHRRDAGNRLEPGAEGLAHIQRQFRQERRGQWLSHAPAIVDQGRGAAPEEEF</sequence>
<organism evidence="1 2">
    <name type="scientific">Chiloscyllium punctatum</name>
    <name type="common">Brownbanded bambooshark</name>
    <name type="synonym">Hemiscyllium punctatum</name>
    <dbReference type="NCBI Taxonomy" id="137246"/>
    <lineage>
        <taxon>Eukaryota</taxon>
        <taxon>Metazoa</taxon>
        <taxon>Chordata</taxon>
        <taxon>Craniata</taxon>
        <taxon>Vertebrata</taxon>
        <taxon>Chondrichthyes</taxon>
        <taxon>Elasmobranchii</taxon>
        <taxon>Galeomorphii</taxon>
        <taxon>Galeoidea</taxon>
        <taxon>Orectolobiformes</taxon>
        <taxon>Hemiscylliidae</taxon>
        <taxon>Chiloscyllium</taxon>
    </lineage>
</organism>
<dbReference type="EMBL" id="BEZZ01117353">
    <property type="protein sequence ID" value="GCC43897.1"/>
    <property type="molecule type" value="Genomic_DNA"/>
</dbReference>
<gene>
    <name evidence="1" type="ORF">chiPu_0027908</name>
</gene>
<evidence type="ECO:0000313" key="1">
    <source>
        <dbReference type="EMBL" id="GCC43897.1"/>
    </source>
</evidence>
<protein>
    <submittedName>
        <fullName evidence="1">Uncharacterized protein</fullName>
    </submittedName>
</protein>
<keyword evidence="2" id="KW-1185">Reference proteome</keyword>
<accession>A0A401TMK6</accession>
<feature type="non-terminal residue" evidence="1">
    <location>
        <position position="1"/>
    </location>
</feature>
<evidence type="ECO:0000313" key="2">
    <source>
        <dbReference type="Proteomes" id="UP000287033"/>
    </source>
</evidence>
<dbReference type="Proteomes" id="UP000287033">
    <property type="component" value="Unassembled WGS sequence"/>
</dbReference>
<dbReference type="AlphaFoldDB" id="A0A401TMK6"/>